<dbReference type="Proteomes" id="UP001549313">
    <property type="component" value="Unassembled WGS sequence"/>
</dbReference>
<dbReference type="SUPFAM" id="SSF63829">
    <property type="entry name" value="Calcium-dependent phosphotriesterase"/>
    <property type="match status" value="1"/>
</dbReference>
<comment type="caution">
    <text evidence="1">The sequence shown here is derived from an EMBL/GenBank/DDBJ whole genome shotgun (WGS) entry which is preliminary data.</text>
</comment>
<dbReference type="PANTHER" id="PTHR35580:SF1">
    <property type="entry name" value="PHYTASE-LIKE DOMAIN-CONTAINING PROTEIN"/>
    <property type="match status" value="1"/>
</dbReference>
<evidence type="ECO:0000313" key="2">
    <source>
        <dbReference type="Proteomes" id="UP001549313"/>
    </source>
</evidence>
<dbReference type="InterPro" id="IPR052918">
    <property type="entry name" value="Motility_Chemotaxis_Reg"/>
</dbReference>
<keyword evidence="2" id="KW-1185">Reference proteome</keyword>
<dbReference type="RefSeq" id="WP_354088168.1">
    <property type="nucleotide sequence ID" value="NZ_JBEPTF010000001.1"/>
</dbReference>
<sequence>MINNSYLLGLYGGTSTFSGGLGSTPTAVKKQPTAPWSTSVKPQSQSDLLRAALSGRRLVNEGNTTLDVKNASAGDYRKIFAMYQGLSMLEAVADRAGQKNLTALERSQLTTRMDAGLAEIAAYLGEAKFDGVRIVQGKSETKAQTGAAVPRDTAKYVTGAIHTGAVTDEVAAFQGDVKFNITIKRAGGDKVVAVDLTEMGSEPRTLQSVTAFINGKLEAAGVETRMGREQLPSEPRVIKSGDKTITLPAGPDKWALNLQGVSYEKVSFTPVTSSDAVYVVQGVGKSGGHEVLKFQEGAGQTSGQAFWVDGQIGQSGLPDGVETVRASATGPDGSMWIVADISAGTSTQPIKGQGDVVLMKLDSAGKVVLSRALGAASKASGYAIAVGADGRVAVAGSVTGALVPGAAGADANLADSFVTVFDAKGVEQWTQRRGAKAADEATAVSFGADGRVYVAGRSQSSMPGALGSGGWDGYVQAFSENQIHSLAPITASATGINQFGTAGDDSVQAMTTVGDKLYTAGVENGRMVVRQFQVDATGSPTLLSSRDLGHASGEVAGISVVNGQVVLAGTTRNGALDIGQVNKAHSGGTDAFVAVINSDLSASANDRLTYYGGAGDDTAADVKIVDGKVWLTGISDRAVGAKAEDPTSGYLARLNPTTGAVEWSQTWTGADRQAAPTTIAVASGGASVLDRLGLPQGEIPQSDSKQLVDATSLRAGDRFYVTSGTTGRSVAVTIDAKETLQTLARKIETASGRTLKVTIKTDKDHVTGLDGDTKITAGGVQRLSITYADGREGAVLRAGEAGRDALAGLGLTPGYIGPSKSELKTFGVDLPKSLSLKDAEAAKAATSTIQLAIKALRDAYKALDPDSSKPKPTGQAPAYLKAQLANYQAALARLTG</sequence>
<accession>A0ABV2R9H9</accession>
<proteinExistence type="predicted"/>
<evidence type="ECO:0008006" key="3">
    <source>
        <dbReference type="Google" id="ProtNLM"/>
    </source>
</evidence>
<dbReference type="PANTHER" id="PTHR35580">
    <property type="entry name" value="CELL SURFACE GLYCOPROTEIN (S-LAYER PROTEIN)-LIKE PROTEIN"/>
    <property type="match status" value="1"/>
</dbReference>
<organism evidence="1 2">
    <name type="scientific">Brevundimonas faecalis</name>
    <dbReference type="NCBI Taxonomy" id="947378"/>
    <lineage>
        <taxon>Bacteria</taxon>
        <taxon>Pseudomonadati</taxon>
        <taxon>Pseudomonadota</taxon>
        <taxon>Alphaproteobacteria</taxon>
        <taxon>Caulobacterales</taxon>
        <taxon>Caulobacteraceae</taxon>
        <taxon>Brevundimonas</taxon>
    </lineage>
</organism>
<evidence type="ECO:0000313" key="1">
    <source>
        <dbReference type="EMBL" id="MET4683239.1"/>
    </source>
</evidence>
<name>A0ABV2R9H9_9CAUL</name>
<gene>
    <name evidence="1" type="ORF">ABIE19_001148</name>
</gene>
<reference evidence="1 2" key="1">
    <citation type="submission" date="2024-06" db="EMBL/GenBank/DDBJ databases">
        <title>Sorghum-associated microbial communities from plants grown in Nebraska, USA.</title>
        <authorList>
            <person name="Schachtman D."/>
        </authorList>
    </citation>
    <scope>NUCLEOTIDE SEQUENCE [LARGE SCALE GENOMIC DNA]</scope>
    <source>
        <strain evidence="1 2">2814</strain>
    </source>
</reference>
<dbReference type="EMBL" id="JBEPTF010000001">
    <property type="protein sequence ID" value="MET4683239.1"/>
    <property type="molecule type" value="Genomic_DNA"/>
</dbReference>
<protein>
    <recommendedName>
        <fullName evidence="3">Transcriptional regulator</fullName>
    </recommendedName>
</protein>